<proteinExistence type="predicted"/>
<feature type="domain" description="AbiTii" evidence="1">
    <location>
        <begin position="2"/>
        <end position="43"/>
    </location>
</feature>
<dbReference type="Pfam" id="PF18864">
    <property type="entry name" value="AbiTii"/>
    <property type="match status" value="1"/>
</dbReference>
<sequence length="291" mass="34799">MKLLAELINLSTITEWINLELNGYMGFNKFYPEYRRFNAKAVLREADLNLREIQIIKDPIGEILTRINEEKEIKIFEDEDGYFVFYSIHNVNLDHYIIESNQLRQIVFGILNILNKIIRIIDSKLPDSKKVLEKIESWQKSYHSDEDYKVWFYRQKLQAKKIWKSIYRYLKKFDLNFFSADVYEKEPIFNERLFDILKKEFPNIEINKIISGRIHVDLSEAKIAIEIKKLESNTPKDELIGQIKEDLRIGTFVYGIIFGIDYTLKKELTKYNDLMFEDGKIYCIVKPFPYT</sequence>
<comment type="caution">
    <text evidence="2">The sequence shown here is derived from an EMBL/GenBank/DDBJ whole genome shotgun (WGS) entry which is preliminary data.</text>
</comment>
<dbReference type="EMBL" id="LAZR01027635">
    <property type="protein sequence ID" value="KKL65117.1"/>
    <property type="molecule type" value="Genomic_DNA"/>
</dbReference>
<protein>
    <recommendedName>
        <fullName evidence="1">AbiTii domain-containing protein</fullName>
    </recommendedName>
</protein>
<evidence type="ECO:0000259" key="1">
    <source>
        <dbReference type="Pfam" id="PF18864"/>
    </source>
</evidence>
<dbReference type="InterPro" id="IPR041304">
    <property type="entry name" value="AbiTii"/>
</dbReference>
<accession>A0A0F9GPM3</accession>
<evidence type="ECO:0000313" key="2">
    <source>
        <dbReference type="EMBL" id="KKL65117.1"/>
    </source>
</evidence>
<gene>
    <name evidence="2" type="ORF">LCGC14_2158200</name>
</gene>
<feature type="non-terminal residue" evidence="2">
    <location>
        <position position="1"/>
    </location>
</feature>
<reference evidence="2" key="1">
    <citation type="journal article" date="2015" name="Nature">
        <title>Complex archaea that bridge the gap between prokaryotes and eukaryotes.</title>
        <authorList>
            <person name="Spang A."/>
            <person name="Saw J.H."/>
            <person name="Jorgensen S.L."/>
            <person name="Zaremba-Niedzwiedzka K."/>
            <person name="Martijn J."/>
            <person name="Lind A.E."/>
            <person name="van Eijk R."/>
            <person name="Schleper C."/>
            <person name="Guy L."/>
            <person name="Ettema T.J."/>
        </authorList>
    </citation>
    <scope>NUCLEOTIDE SEQUENCE</scope>
</reference>
<dbReference type="AlphaFoldDB" id="A0A0F9GPM3"/>
<organism evidence="2">
    <name type="scientific">marine sediment metagenome</name>
    <dbReference type="NCBI Taxonomy" id="412755"/>
    <lineage>
        <taxon>unclassified sequences</taxon>
        <taxon>metagenomes</taxon>
        <taxon>ecological metagenomes</taxon>
    </lineage>
</organism>
<name>A0A0F9GPM3_9ZZZZ</name>